<evidence type="ECO:0000256" key="1">
    <source>
        <dbReference type="ARBA" id="ARBA00008903"/>
    </source>
</evidence>
<dbReference type="AlphaFoldDB" id="A0A9D1L555"/>
<evidence type="ECO:0000313" key="3">
    <source>
        <dbReference type="Proteomes" id="UP000824078"/>
    </source>
</evidence>
<dbReference type="GO" id="GO:0005737">
    <property type="term" value="C:cytoplasm"/>
    <property type="evidence" value="ECO:0007669"/>
    <property type="project" value="TreeGrafter"/>
</dbReference>
<sequence>MLILSERDMRACFSMADAIDAADEAFRAVSKQVAVVPLRTVAELSDVSGQLISMPGYVPAQKGETEDGNTDTDAALGVKVLGFFESNRTRGLPTIPATMLVLDPTTGVASALLNGTYLTQLRTAAASGIATKLLAREDARIGALIGAGGQAACQLEALLAARDLDEVCVADARPGAAAALVDALQEPLGKTYGAKLVACDSVKACVENADVITAVTTAVDPVLEVDWLKPGVHVNGVGSYTPEMHELPGALFADAAVCALDSRDAVLSEDGEIIDALEQGLLAPNDLCEIGEISLGYAVGRTSASDITVFKTVGVAAEDLVTAARIVAAAQAQGIGVEVDM</sequence>
<dbReference type="InterPro" id="IPR023401">
    <property type="entry name" value="ODC_N"/>
</dbReference>
<gene>
    <name evidence="2" type="ORF">IAD17_05315</name>
</gene>
<comment type="similarity">
    <text evidence="1">Belongs to the ornithine cyclodeaminase/mu-crystallin family.</text>
</comment>
<reference evidence="2" key="1">
    <citation type="submission" date="2020-10" db="EMBL/GenBank/DDBJ databases">
        <authorList>
            <person name="Gilroy R."/>
        </authorList>
    </citation>
    <scope>NUCLEOTIDE SEQUENCE</scope>
    <source>
        <strain evidence="2">ChiHjej12B11-29160</strain>
    </source>
</reference>
<dbReference type="Pfam" id="PF02423">
    <property type="entry name" value="OCD_Mu_crystall"/>
    <property type="match status" value="1"/>
</dbReference>
<organism evidence="2 3">
    <name type="scientific">Candidatus Coprovicinus avistercoris</name>
    <dbReference type="NCBI Taxonomy" id="2840754"/>
    <lineage>
        <taxon>Bacteria</taxon>
        <taxon>Bacillati</taxon>
        <taxon>Actinomycetota</taxon>
        <taxon>Coriobacteriia</taxon>
        <taxon>Coriobacteriales</taxon>
        <taxon>Coriobacteriaceae</taxon>
        <taxon>Coriobacteriaceae incertae sedis</taxon>
        <taxon>Candidatus Coprovicinus</taxon>
    </lineage>
</organism>
<proteinExistence type="inferred from homology"/>
<dbReference type="PIRSF" id="PIRSF001439">
    <property type="entry name" value="CryM"/>
    <property type="match status" value="1"/>
</dbReference>
<dbReference type="InterPro" id="IPR003462">
    <property type="entry name" value="ODC_Mu_crystall"/>
</dbReference>
<evidence type="ECO:0000313" key="2">
    <source>
        <dbReference type="EMBL" id="HIU24321.1"/>
    </source>
</evidence>
<dbReference type="InterPro" id="IPR036291">
    <property type="entry name" value="NAD(P)-bd_dom_sf"/>
</dbReference>
<dbReference type="FunFam" id="3.40.50.720:FF:000311">
    <property type="entry name" value="Ornithine cyclodeaminase"/>
    <property type="match status" value="1"/>
</dbReference>
<comment type="caution">
    <text evidence="2">The sequence shown here is derived from an EMBL/GenBank/DDBJ whole genome shotgun (WGS) entry which is preliminary data.</text>
</comment>
<dbReference type="GO" id="GO:0019752">
    <property type="term" value="P:carboxylic acid metabolic process"/>
    <property type="evidence" value="ECO:0007669"/>
    <property type="project" value="UniProtKB-ARBA"/>
</dbReference>
<dbReference type="PANTHER" id="PTHR13812:SF19">
    <property type="entry name" value="KETIMINE REDUCTASE MU-CRYSTALLIN"/>
    <property type="match status" value="1"/>
</dbReference>
<dbReference type="Gene3D" id="3.40.50.720">
    <property type="entry name" value="NAD(P)-binding Rossmann-like Domain"/>
    <property type="match status" value="1"/>
</dbReference>
<name>A0A9D1L555_9ACTN</name>
<reference evidence="2" key="2">
    <citation type="journal article" date="2021" name="PeerJ">
        <title>Extensive microbial diversity within the chicken gut microbiome revealed by metagenomics and culture.</title>
        <authorList>
            <person name="Gilroy R."/>
            <person name="Ravi A."/>
            <person name="Getino M."/>
            <person name="Pursley I."/>
            <person name="Horton D.L."/>
            <person name="Alikhan N.F."/>
            <person name="Baker D."/>
            <person name="Gharbi K."/>
            <person name="Hall N."/>
            <person name="Watson M."/>
            <person name="Adriaenssens E.M."/>
            <person name="Foster-Nyarko E."/>
            <person name="Jarju S."/>
            <person name="Secka A."/>
            <person name="Antonio M."/>
            <person name="Oren A."/>
            <person name="Chaudhuri R.R."/>
            <person name="La Ragione R."/>
            <person name="Hildebrand F."/>
            <person name="Pallen M.J."/>
        </authorList>
    </citation>
    <scope>NUCLEOTIDE SEQUENCE</scope>
    <source>
        <strain evidence="2">ChiHjej12B11-29160</strain>
    </source>
</reference>
<dbReference type="PANTHER" id="PTHR13812">
    <property type="entry name" value="KETIMINE REDUCTASE MU-CRYSTALLIN"/>
    <property type="match status" value="1"/>
</dbReference>
<protein>
    <submittedName>
        <fullName evidence="2">Ornithine cyclodeaminase family protein</fullName>
    </submittedName>
</protein>
<dbReference type="Gene3D" id="3.30.1780.10">
    <property type="entry name" value="ornithine cyclodeaminase, domain 1"/>
    <property type="match status" value="1"/>
</dbReference>
<accession>A0A9D1L555</accession>
<dbReference type="GO" id="GO:0016491">
    <property type="term" value="F:oxidoreductase activity"/>
    <property type="evidence" value="ECO:0007669"/>
    <property type="project" value="UniProtKB-ARBA"/>
</dbReference>
<dbReference type="EMBL" id="DVMQ01000016">
    <property type="protein sequence ID" value="HIU24321.1"/>
    <property type="molecule type" value="Genomic_DNA"/>
</dbReference>
<dbReference type="Proteomes" id="UP000824078">
    <property type="component" value="Unassembled WGS sequence"/>
</dbReference>
<dbReference type="SUPFAM" id="SSF51735">
    <property type="entry name" value="NAD(P)-binding Rossmann-fold domains"/>
    <property type="match status" value="1"/>
</dbReference>